<evidence type="ECO:0000256" key="6">
    <source>
        <dbReference type="ARBA" id="ARBA00022490"/>
    </source>
</evidence>
<reference evidence="13" key="1">
    <citation type="submission" date="2020-11" db="EMBL/GenBank/DDBJ databases">
        <authorList>
            <person name="Tran Van P."/>
        </authorList>
    </citation>
    <scope>NUCLEOTIDE SEQUENCE</scope>
</reference>
<organism evidence="13">
    <name type="scientific">Timema bartmani</name>
    <dbReference type="NCBI Taxonomy" id="61472"/>
    <lineage>
        <taxon>Eukaryota</taxon>
        <taxon>Metazoa</taxon>
        <taxon>Ecdysozoa</taxon>
        <taxon>Arthropoda</taxon>
        <taxon>Hexapoda</taxon>
        <taxon>Insecta</taxon>
        <taxon>Pterygota</taxon>
        <taxon>Neoptera</taxon>
        <taxon>Polyneoptera</taxon>
        <taxon>Phasmatodea</taxon>
        <taxon>Timematodea</taxon>
        <taxon>Timematoidea</taxon>
        <taxon>Timematidae</taxon>
        <taxon>Timema</taxon>
    </lineage>
</organism>
<evidence type="ECO:0000256" key="7">
    <source>
        <dbReference type="ARBA" id="ARBA00022603"/>
    </source>
</evidence>
<evidence type="ECO:0000256" key="2">
    <source>
        <dbReference type="ARBA" id="ARBA00004514"/>
    </source>
</evidence>
<dbReference type="InterPro" id="IPR012901">
    <property type="entry name" value="CARME"/>
</dbReference>
<keyword evidence="8" id="KW-0808">Transferase</keyword>
<dbReference type="GO" id="GO:0035498">
    <property type="term" value="P:carnosine metabolic process"/>
    <property type="evidence" value="ECO:0007669"/>
    <property type="project" value="TreeGrafter"/>
</dbReference>
<evidence type="ECO:0000256" key="10">
    <source>
        <dbReference type="ARBA" id="ARBA00023242"/>
    </source>
</evidence>
<dbReference type="Pfam" id="PF07942">
    <property type="entry name" value="CARME"/>
    <property type="match status" value="1"/>
</dbReference>
<comment type="function">
    <text evidence="11">N-methyltransferase that catalyzes the formation of anserine (beta-alanyl-N(Pi)-methyl-L-histidine) from carnosine. Anserine, a methylated derivative of carnosine (beta-alanyl-L-histidine), is an abundant constituent of vertebrate skeletal muscles. Also methylates other L-histidine-containing di- and tripeptides such as Gly-Gly-His, Gly-His and homocarnosine (GABA-His).</text>
</comment>
<gene>
    <name evidence="13" type="ORF">TBIB3V08_LOCUS5124</name>
</gene>
<name>A0A7R9I240_9NEOP</name>
<evidence type="ECO:0000313" key="13">
    <source>
        <dbReference type="EMBL" id="CAD7442697.1"/>
    </source>
</evidence>
<proteinExistence type="inferred from homology"/>
<keyword evidence="7" id="KW-0489">Methyltransferase</keyword>
<evidence type="ECO:0000256" key="12">
    <source>
        <dbReference type="SAM" id="MobiDB-lite"/>
    </source>
</evidence>
<comment type="subcellular location">
    <subcellularLocation>
        <location evidence="2">Cytoplasm</location>
        <location evidence="2">Cytosol</location>
    </subcellularLocation>
    <subcellularLocation>
        <location evidence="1">Nucleus</location>
    </subcellularLocation>
</comment>
<evidence type="ECO:0000256" key="3">
    <source>
        <dbReference type="ARBA" id="ARBA00010086"/>
    </source>
</evidence>
<evidence type="ECO:0000256" key="1">
    <source>
        <dbReference type="ARBA" id="ARBA00004123"/>
    </source>
</evidence>
<evidence type="ECO:0000256" key="9">
    <source>
        <dbReference type="ARBA" id="ARBA00022691"/>
    </source>
</evidence>
<dbReference type="GO" id="GO:0032259">
    <property type="term" value="P:methylation"/>
    <property type="evidence" value="ECO:0007669"/>
    <property type="project" value="UniProtKB-KW"/>
</dbReference>
<dbReference type="Gene3D" id="3.40.50.150">
    <property type="entry name" value="Vaccinia Virus protein VP39"/>
    <property type="match status" value="1"/>
</dbReference>
<accession>A0A7R9I240</accession>
<feature type="compositionally biased region" description="Polar residues" evidence="12">
    <location>
        <begin position="385"/>
        <end position="401"/>
    </location>
</feature>
<dbReference type="GO" id="GO:0005634">
    <property type="term" value="C:nucleus"/>
    <property type="evidence" value="ECO:0007669"/>
    <property type="project" value="UniProtKB-SubCell"/>
</dbReference>
<dbReference type="EC" id="2.1.1.22" evidence="4"/>
<keyword evidence="6" id="KW-0963">Cytoplasm</keyword>
<evidence type="ECO:0000256" key="11">
    <source>
        <dbReference type="ARBA" id="ARBA00054322"/>
    </source>
</evidence>
<dbReference type="InterPro" id="IPR029063">
    <property type="entry name" value="SAM-dependent_MTases_sf"/>
</dbReference>
<evidence type="ECO:0000256" key="5">
    <source>
        <dbReference type="ARBA" id="ARBA00015448"/>
    </source>
</evidence>
<dbReference type="PANTHER" id="PTHR12303:SF6">
    <property type="entry name" value="CARNOSINE N-METHYLTRANSFERASE"/>
    <property type="match status" value="1"/>
</dbReference>
<sequence length="413" mass="46794">MDDVCRNGSANNDDANIISSSNTPYDEKERAHFNRIVSAFRAYRAFSLLRIVNTEKYFLSLPVNHRALLKSFRDNLDVIRTCIEKNNNIIKLIVKDVAYMFENVSHTLTCSTNQEEKGGVHQSVPSMNDQDKVQVTLKQFVRDWSEEGAGERQTCYQPIIDEILAHFPAHTAPHDVKVLVPGAGLGRLAFEIARRGYTCQGNEFSLFMLFASNFVLNKCRDINMYTVYPWVHQYVNNMQLGDQTKPVKFPDINPSVLPPNAQFSMTAGDFLEVYVEENEWDCVSTCFFIDCASNVVAFIEAIYKILKPGGLWINLGPLLYHFSDAPNEKSIEPTYEEVREVINGFGFKMEKEETHVKTTYAQNPNSMLKCEYESIFFVCRKPSEESNGPAASTGDTASTLQGEDDILMQNGSR</sequence>
<dbReference type="FunFam" id="3.40.50.150:FF:000094">
    <property type="entry name" value="Carnosine N-methyltransferase 1"/>
    <property type="match status" value="1"/>
</dbReference>
<feature type="region of interest" description="Disordered" evidence="12">
    <location>
        <begin position="385"/>
        <end position="413"/>
    </location>
</feature>
<keyword evidence="10" id="KW-0539">Nucleus</keyword>
<protein>
    <recommendedName>
        <fullName evidence="5">Carnosine N-methyltransferase</fullName>
        <ecNumber evidence="4">2.1.1.22</ecNumber>
    </recommendedName>
</protein>
<dbReference type="EMBL" id="OD565823">
    <property type="protein sequence ID" value="CAD7442697.1"/>
    <property type="molecule type" value="Genomic_DNA"/>
</dbReference>
<dbReference type="PANTHER" id="PTHR12303">
    <property type="entry name" value="CARNOSINE N-METHYLTRANSFERASE"/>
    <property type="match status" value="1"/>
</dbReference>
<evidence type="ECO:0000256" key="8">
    <source>
        <dbReference type="ARBA" id="ARBA00022679"/>
    </source>
</evidence>
<keyword evidence="9" id="KW-0949">S-adenosyl-L-methionine</keyword>
<dbReference type="GO" id="GO:0005829">
    <property type="term" value="C:cytosol"/>
    <property type="evidence" value="ECO:0007669"/>
    <property type="project" value="UniProtKB-SubCell"/>
</dbReference>
<dbReference type="SUPFAM" id="SSF53335">
    <property type="entry name" value="S-adenosyl-L-methionine-dependent methyltransferases"/>
    <property type="match status" value="1"/>
</dbReference>
<comment type="similarity">
    <text evidence="3">Belongs to the carnosine N-methyltransferase family.</text>
</comment>
<evidence type="ECO:0000256" key="4">
    <source>
        <dbReference type="ARBA" id="ARBA00012003"/>
    </source>
</evidence>
<dbReference type="AlphaFoldDB" id="A0A7R9I240"/>
<dbReference type="SMART" id="SM01296">
    <property type="entry name" value="N2227"/>
    <property type="match status" value="1"/>
</dbReference>
<dbReference type="GO" id="GO:0030735">
    <property type="term" value="F:carnosine N-methyltransferase activity"/>
    <property type="evidence" value="ECO:0007669"/>
    <property type="project" value="UniProtKB-EC"/>
</dbReference>